<organism evidence="6 7">
    <name type="scientific">Stenotrophomonas maltophilia</name>
    <name type="common">Pseudomonas maltophilia</name>
    <name type="synonym">Xanthomonas maltophilia</name>
    <dbReference type="NCBI Taxonomy" id="40324"/>
    <lineage>
        <taxon>Bacteria</taxon>
        <taxon>Pseudomonadati</taxon>
        <taxon>Pseudomonadota</taxon>
        <taxon>Gammaproteobacteria</taxon>
        <taxon>Lysobacterales</taxon>
        <taxon>Lysobacteraceae</taxon>
        <taxon>Stenotrophomonas</taxon>
        <taxon>Stenotrophomonas maltophilia group</taxon>
    </lineage>
</organism>
<comment type="subcellular location">
    <subcellularLocation>
        <location evidence="5">Cytoplasm</location>
    </subcellularLocation>
</comment>
<comment type="similarity">
    <text evidence="5">Belongs to the CsrA/RsmA family.</text>
</comment>
<reference evidence="6 7" key="1">
    <citation type="submission" date="2021-01" db="EMBL/GenBank/DDBJ databases">
        <title>Genome Characterization of a novel Stenotrophomonas isolate with high keratinase activity.</title>
        <authorList>
            <person name="Cao Z.-J."/>
        </authorList>
    </citation>
    <scope>NUCLEOTIDE SEQUENCE [LARGE SCALE GENOMIC DNA]</scope>
    <source>
        <strain evidence="6 7">DHHJ</strain>
    </source>
</reference>
<evidence type="ECO:0000256" key="5">
    <source>
        <dbReference type="HAMAP-Rule" id="MF_00167"/>
    </source>
</evidence>
<dbReference type="HAMAP" id="MF_00167">
    <property type="entry name" value="CsrA"/>
    <property type="match status" value="1"/>
</dbReference>
<keyword evidence="5" id="KW-0678">Repressor</keyword>
<dbReference type="GO" id="GO:0045948">
    <property type="term" value="P:positive regulation of translational initiation"/>
    <property type="evidence" value="ECO:0007669"/>
    <property type="project" value="UniProtKB-UniRule"/>
</dbReference>
<dbReference type="GO" id="GO:0005737">
    <property type="term" value="C:cytoplasm"/>
    <property type="evidence" value="ECO:0007669"/>
    <property type="project" value="UniProtKB-SubCell"/>
</dbReference>
<evidence type="ECO:0000256" key="3">
    <source>
        <dbReference type="ARBA" id="ARBA00022884"/>
    </source>
</evidence>
<accession>A0ABD7C0F0</accession>
<evidence type="ECO:0000256" key="1">
    <source>
        <dbReference type="ARBA" id="ARBA00022490"/>
    </source>
</evidence>
<keyword evidence="1 5" id="KW-0963">Cytoplasm</keyword>
<evidence type="ECO:0000313" key="6">
    <source>
        <dbReference type="EMBL" id="QQQ41328.1"/>
    </source>
</evidence>
<evidence type="ECO:0000256" key="2">
    <source>
        <dbReference type="ARBA" id="ARBA00022845"/>
    </source>
</evidence>
<dbReference type="PANTHER" id="PTHR34984:SF1">
    <property type="entry name" value="CARBON STORAGE REGULATOR"/>
    <property type="match status" value="1"/>
</dbReference>
<dbReference type="GO" id="GO:0006109">
    <property type="term" value="P:regulation of carbohydrate metabolic process"/>
    <property type="evidence" value="ECO:0007669"/>
    <property type="project" value="UniProtKB-UniRule"/>
</dbReference>
<keyword evidence="3 5" id="KW-0694">RNA-binding</keyword>
<dbReference type="InterPro" id="IPR036107">
    <property type="entry name" value="CsrA_sf"/>
</dbReference>
<dbReference type="RefSeq" id="WP_099527661.1">
    <property type="nucleotide sequence ID" value="NZ_CP067993.1"/>
</dbReference>
<evidence type="ECO:0000256" key="4">
    <source>
        <dbReference type="ARBA" id="ARBA00023159"/>
    </source>
</evidence>
<keyword evidence="2 5" id="KW-0810">Translation regulation</keyword>
<sequence length="55" mass="6199">MLILTRRPGESIVIGENIRIVVAEIRNGQVRLAFDAPAEIEIDRTEIRAKKEAAR</sequence>
<comment type="function">
    <text evidence="5">A key translational regulator that binds mRNA to regulate translation initiation and/or mRNA stability. Mediates global changes in gene expression, shifting from rapid growth to stress survival by linking envelope stress, the stringent response and the catabolite repression systems. Usually binds in the 5'-UTR; binding at or near the Shine-Dalgarno sequence prevents ribosome-binding, repressing translation, binding elsewhere in the 5'-UTR can activate translation and/or stabilize the mRNA. Its function is antagonized by small RNA(s).</text>
</comment>
<evidence type="ECO:0000313" key="7">
    <source>
        <dbReference type="Proteomes" id="UP000596095"/>
    </source>
</evidence>
<dbReference type="PANTHER" id="PTHR34984">
    <property type="entry name" value="CARBON STORAGE REGULATOR"/>
    <property type="match status" value="1"/>
</dbReference>
<proteinExistence type="inferred from homology"/>
<keyword evidence="4 5" id="KW-0010">Activator</keyword>
<protein>
    <recommendedName>
        <fullName evidence="5">Translational regulator CsrA</fullName>
    </recommendedName>
    <alternativeName>
        <fullName evidence="5">Carbon storage regulator</fullName>
    </alternativeName>
</protein>
<gene>
    <name evidence="5" type="primary">csrA</name>
    <name evidence="6" type="ORF">JJL50_15405</name>
</gene>
<dbReference type="Gene3D" id="2.60.40.4380">
    <property type="entry name" value="Translational regulator CsrA"/>
    <property type="match status" value="1"/>
</dbReference>
<dbReference type="InterPro" id="IPR003751">
    <property type="entry name" value="CsrA"/>
</dbReference>
<name>A0ABD7C0F0_STEMA</name>
<dbReference type="Proteomes" id="UP000596095">
    <property type="component" value="Chromosome"/>
</dbReference>
<dbReference type="SUPFAM" id="SSF117130">
    <property type="entry name" value="CsrA-like"/>
    <property type="match status" value="1"/>
</dbReference>
<comment type="subunit">
    <text evidence="5">Homodimer; the beta-strands of each monomer intercalate to form a hydrophobic core, while the alpha-helices form wings that extend away from the core.</text>
</comment>
<dbReference type="GO" id="GO:0048027">
    <property type="term" value="F:mRNA 5'-UTR binding"/>
    <property type="evidence" value="ECO:0007669"/>
    <property type="project" value="UniProtKB-UniRule"/>
</dbReference>
<dbReference type="AlphaFoldDB" id="A0ABD7C0F0"/>
<dbReference type="GO" id="GO:0045947">
    <property type="term" value="P:negative regulation of translational initiation"/>
    <property type="evidence" value="ECO:0007669"/>
    <property type="project" value="UniProtKB-UniRule"/>
</dbReference>
<dbReference type="EMBL" id="CP067993">
    <property type="protein sequence ID" value="QQQ41328.1"/>
    <property type="molecule type" value="Genomic_DNA"/>
</dbReference>
<dbReference type="Pfam" id="PF02599">
    <property type="entry name" value="CsrA"/>
    <property type="match status" value="1"/>
</dbReference>